<dbReference type="OrthoDB" id="384721at2"/>
<dbReference type="PANTHER" id="PTHR46211:SF1">
    <property type="entry name" value="GLYCEROPHOSPHODIESTER PHOSPHODIESTERASE, CYTOPLASMIC"/>
    <property type="match status" value="1"/>
</dbReference>
<dbReference type="PANTHER" id="PTHR46211">
    <property type="entry name" value="GLYCEROPHOSPHORYL DIESTER PHOSPHODIESTERASE"/>
    <property type="match status" value="1"/>
</dbReference>
<name>A0A1T5BS72_9SPHI</name>
<dbReference type="Pfam" id="PF03009">
    <property type="entry name" value="GDPD"/>
    <property type="match status" value="1"/>
</dbReference>
<evidence type="ECO:0000259" key="1">
    <source>
        <dbReference type="PROSITE" id="PS51704"/>
    </source>
</evidence>
<proteinExistence type="predicted"/>
<dbReference type="STRING" id="623280.SAMN05660226_01702"/>
<dbReference type="InterPro" id="IPR017946">
    <property type="entry name" value="PLC-like_Pdiesterase_TIM-brl"/>
</dbReference>
<dbReference type="GO" id="GO:0006629">
    <property type="term" value="P:lipid metabolic process"/>
    <property type="evidence" value="ECO:0007669"/>
    <property type="project" value="InterPro"/>
</dbReference>
<dbReference type="Proteomes" id="UP000190541">
    <property type="component" value="Unassembled WGS sequence"/>
</dbReference>
<evidence type="ECO:0000313" key="2">
    <source>
        <dbReference type="EMBL" id="SKB50027.1"/>
    </source>
</evidence>
<protein>
    <submittedName>
        <fullName evidence="2">Glycerophosphoryl diester phosphodiesterase family protein</fullName>
    </submittedName>
</protein>
<dbReference type="SUPFAM" id="SSF51695">
    <property type="entry name" value="PLC-like phosphodiesterases"/>
    <property type="match status" value="1"/>
</dbReference>
<dbReference type="Gene3D" id="3.20.20.190">
    <property type="entry name" value="Phosphatidylinositol (PI) phosphodiesterase"/>
    <property type="match status" value="1"/>
</dbReference>
<gene>
    <name evidence="2" type="ORF">SAMN05660226_01702</name>
</gene>
<dbReference type="PROSITE" id="PS51704">
    <property type="entry name" value="GP_PDE"/>
    <property type="match status" value="1"/>
</dbReference>
<sequence length="299" mass="33316">MEDVELLKRMQKGDERAFAGAKAAANSRADGCMGRMVKLHNRYVSLALLLLGTLRLQAQARIEPQGYGLIAHRGGVVDNTTAENSLEALKKAIERGYDRVEIDVRMSKDSVFIVHHDRNFIRYYGLDKPVDQLTWSAMQKLKGNLGNRVHSLEEILSAARGHIKVMVDLKIPGNDTLLHARLIHMLAQYGMLADGMMIGTEASTDFYRGKIALSCTRQQLEDNMLRPDYHPSHYYLFSGQITADDVKWAARHGIPVVGVINAWAQRGDAMTKGADAAKALLAAGVRTFQIDSMFDVFFL</sequence>
<dbReference type="GO" id="GO:0008081">
    <property type="term" value="F:phosphoric diester hydrolase activity"/>
    <property type="evidence" value="ECO:0007669"/>
    <property type="project" value="InterPro"/>
</dbReference>
<dbReference type="EMBL" id="FUYS01000003">
    <property type="protein sequence ID" value="SKB50027.1"/>
    <property type="molecule type" value="Genomic_DNA"/>
</dbReference>
<evidence type="ECO:0000313" key="3">
    <source>
        <dbReference type="Proteomes" id="UP000190541"/>
    </source>
</evidence>
<reference evidence="2 3" key="1">
    <citation type="submission" date="2017-02" db="EMBL/GenBank/DDBJ databases">
        <authorList>
            <person name="Peterson S.W."/>
        </authorList>
    </citation>
    <scope>NUCLEOTIDE SEQUENCE [LARGE SCALE GENOMIC DNA]</scope>
    <source>
        <strain evidence="2 3">DSM 22899</strain>
    </source>
</reference>
<organism evidence="2 3">
    <name type="scientific">Parapedobacter luteus</name>
    <dbReference type="NCBI Taxonomy" id="623280"/>
    <lineage>
        <taxon>Bacteria</taxon>
        <taxon>Pseudomonadati</taxon>
        <taxon>Bacteroidota</taxon>
        <taxon>Sphingobacteriia</taxon>
        <taxon>Sphingobacteriales</taxon>
        <taxon>Sphingobacteriaceae</taxon>
        <taxon>Parapedobacter</taxon>
    </lineage>
</organism>
<keyword evidence="3" id="KW-1185">Reference proteome</keyword>
<dbReference type="AlphaFoldDB" id="A0A1T5BS72"/>
<accession>A0A1T5BS72</accession>
<feature type="domain" description="GP-PDE" evidence="1">
    <location>
        <begin position="67"/>
        <end position="299"/>
    </location>
</feature>
<dbReference type="RefSeq" id="WP_079716376.1">
    <property type="nucleotide sequence ID" value="NZ_FUYS01000003.1"/>
</dbReference>
<dbReference type="InterPro" id="IPR030395">
    <property type="entry name" value="GP_PDE_dom"/>
</dbReference>